<reference evidence="2 3" key="1">
    <citation type="journal article" date="2020" name="BMC Genomics">
        <title>Intraspecific diversification of the crop wild relative Brassica cretica Lam. using demographic model selection.</title>
        <authorList>
            <person name="Kioukis A."/>
            <person name="Michalopoulou V.A."/>
            <person name="Briers L."/>
            <person name="Pirintsos S."/>
            <person name="Studholme D.J."/>
            <person name="Pavlidis P."/>
            <person name="Sarris P.F."/>
        </authorList>
    </citation>
    <scope>NUCLEOTIDE SEQUENCE [LARGE SCALE GENOMIC DNA]</scope>
    <source>
        <strain evidence="3">cv. PFS-1207/04</strain>
    </source>
</reference>
<name>A0ABQ7EZ53_BRACR</name>
<comment type="caution">
    <text evidence="2">The sequence shown here is derived from an EMBL/GenBank/DDBJ whole genome shotgun (WGS) entry which is preliminary data.</text>
</comment>
<keyword evidence="3" id="KW-1185">Reference proteome</keyword>
<dbReference type="EMBL" id="QGKV02000297">
    <property type="protein sequence ID" value="KAF3608270.1"/>
    <property type="molecule type" value="Genomic_DNA"/>
</dbReference>
<sequence length="135" mass="14111">MYLSPSSFGLSSSSEGSSDPEEKPYSDSRGEPLGEPRGDPKNTELRSTHNLPSFRAAGGAFRVPCDEPGNSGTGGDRVPEEKAIDRFDFRAEKTCFWSPSCKAAENSFPLVVGRAGISTTICAGASTMIGAGAST</sequence>
<dbReference type="Proteomes" id="UP000266723">
    <property type="component" value="Unassembled WGS sequence"/>
</dbReference>
<proteinExistence type="predicted"/>
<accession>A0ABQ7EZ53</accession>
<organism evidence="2 3">
    <name type="scientific">Brassica cretica</name>
    <name type="common">Mustard</name>
    <dbReference type="NCBI Taxonomy" id="69181"/>
    <lineage>
        <taxon>Eukaryota</taxon>
        <taxon>Viridiplantae</taxon>
        <taxon>Streptophyta</taxon>
        <taxon>Embryophyta</taxon>
        <taxon>Tracheophyta</taxon>
        <taxon>Spermatophyta</taxon>
        <taxon>Magnoliopsida</taxon>
        <taxon>eudicotyledons</taxon>
        <taxon>Gunneridae</taxon>
        <taxon>Pentapetalae</taxon>
        <taxon>rosids</taxon>
        <taxon>malvids</taxon>
        <taxon>Brassicales</taxon>
        <taxon>Brassicaceae</taxon>
        <taxon>Brassiceae</taxon>
        <taxon>Brassica</taxon>
    </lineage>
</organism>
<feature type="region of interest" description="Disordered" evidence="1">
    <location>
        <begin position="1"/>
        <end position="79"/>
    </location>
</feature>
<feature type="compositionally biased region" description="Basic and acidic residues" evidence="1">
    <location>
        <begin position="20"/>
        <end position="47"/>
    </location>
</feature>
<evidence type="ECO:0000256" key="1">
    <source>
        <dbReference type="SAM" id="MobiDB-lite"/>
    </source>
</evidence>
<evidence type="ECO:0000313" key="3">
    <source>
        <dbReference type="Proteomes" id="UP000266723"/>
    </source>
</evidence>
<feature type="compositionally biased region" description="Low complexity" evidence="1">
    <location>
        <begin position="1"/>
        <end position="17"/>
    </location>
</feature>
<gene>
    <name evidence="2" type="ORF">DY000_02046672</name>
</gene>
<protein>
    <submittedName>
        <fullName evidence="2">Uncharacterized protein</fullName>
    </submittedName>
</protein>
<evidence type="ECO:0000313" key="2">
    <source>
        <dbReference type="EMBL" id="KAF3608270.1"/>
    </source>
</evidence>